<accession>A0A7J7K188</accession>
<protein>
    <submittedName>
        <fullName evidence="2">Uncharacterized protein</fullName>
    </submittedName>
</protein>
<dbReference type="PANTHER" id="PTHR21284:SF12">
    <property type="entry name" value="EG:80H7.2 PROTEIN"/>
    <property type="match status" value="1"/>
</dbReference>
<organism evidence="2 3">
    <name type="scientific">Bugula neritina</name>
    <name type="common">Brown bryozoan</name>
    <name type="synonym">Sertularia neritina</name>
    <dbReference type="NCBI Taxonomy" id="10212"/>
    <lineage>
        <taxon>Eukaryota</taxon>
        <taxon>Metazoa</taxon>
        <taxon>Spiralia</taxon>
        <taxon>Lophotrochozoa</taxon>
        <taxon>Bryozoa</taxon>
        <taxon>Gymnolaemata</taxon>
        <taxon>Cheilostomatida</taxon>
        <taxon>Flustrina</taxon>
        <taxon>Buguloidea</taxon>
        <taxon>Bugulidae</taxon>
        <taxon>Bugula</taxon>
    </lineage>
</organism>
<reference evidence="2" key="1">
    <citation type="submission" date="2020-06" db="EMBL/GenBank/DDBJ databases">
        <title>Draft genome of Bugula neritina, a colonial animal packing powerful symbionts and potential medicines.</title>
        <authorList>
            <person name="Rayko M."/>
        </authorList>
    </citation>
    <scope>NUCLEOTIDE SEQUENCE [LARGE SCALE GENOMIC DNA]</scope>
    <source>
        <strain evidence="2">Kwan_BN1</strain>
    </source>
</reference>
<keyword evidence="1" id="KW-0812">Transmembrane</keyword>
<keyword evidence="3" id="KW-1185">Reference proteome</keyword>
<keyword evidence="1" id="KW-1133">Transmembrane helix</keyword>
<feature type="transmembrane region" description="Helical" evidence="1">
    <location>
        <begin position="43"/>
        <end position="66"/>
    </location>
</feature>
<proteinExistence type="predicted"/>
<feature type="transmembrane region" description="Helical" evidence="1">
    <location>
        <begin position="6"/>
        <end position="31"/>
    </location>
</feature>
<name>A0A7J7K188_BUGNE</name>
<gene>
    <name evidence="2" type="ORF">EB796_009938</name>
</gene>
<dbReference type="AlphaFoldDB" id="A0A7J7K188"/>
<feature type="transmembrane region" description="Helical" evidence="1">
    <location>
        <begin position="86"/>
        <end position="109"/>
    </location>
</feature>
<keyword evidence="1" id="KW-0472">Membrane</keyword>
<evidence type="ECO:0000313" key="3">
    <source>
        <dbReference type="Proteomes" id="UP000593567"/>
    </source>
</evidence>
<evidence type="ECO:0000256" key="1">
    <source>
        <dbReference type="SAM" id="Phobius"/>
    </source>
</evidence>
<sequence length="124" mass="13562">MTDLNAWFKAVQSFSVLTLFSVFISCFFLLAGRCNKSLRLCGYGGSAVFSVITTLCGLLCVVIFGACAKDPQLYRLPMPQYNYFGAGFALMIICVLSAGFCVSFLIGAISESNDSKENNSKYRQ</sequence>
<comment type="caution">
    <text evidence="2">The sequence shown here is derived from an EMBL/GenBank/DDBJ whole genome shotgun (WGS) entry which is preliminary data.</text>
</comment>
<dbReference type="Proteomes" id="UP000593567">
    <property type="component" value="Unassembled WGS sequence"/>
</dbReference>
<evidence type="ECO:0000313" key="2">
    <source>
        <dbReference type="EMBL" id="KAF6031731.1"/>
    </source>
</evidence>
<dbReference type="EMBL" id="VXIV02001571">
    <property type="protein sequence ID" value="KAF6031731.1"/>
    <property type="molecule type" value="Genomic_DNA"/>
</dbReference>
<dbReference type="Gene3D" id="1.20.140.150">
    <property type="match status" value="1"/>
</dbReference>
<dbReference type="PANTHER" id="PTHR21284">
    <property type="entry name" value="EG:80H7.2 PROTEIN"/>
    <property type="match status" value="1"/>
</dbReference>